<evidence type="ECO:0000256" key="2">
    <source>
        <dbReference type="ARBA" id="ARBA00001941"/>
    </source>
</evidence>
<gene>
    <name evidence="19" type="primary">tkt</name>
    <name evidence="19" type="ORF">HYZ11_14570</name>
</gene>
<evidence type="ECO:0000256" key="14">
    <source>
        <dbReference type="PIRSR" id="PIRSR605478-3"/>
    </source>
</evidence>
<dbReference type="InterPro" id="IPR009014">
    <property type="entry name" value="Transketo_C/PFOR_II"/>
</dbReference>
<feature type="binding site" evidence="14">
    <location>
        <position position="207"/>
    </location>
    <ligand>
        <name>thiamine diphosphate</name>
        <dbReference type="ChEBI" id="CHEBI:58937"/>
    </ligand>
</feature>
<feature type="site" description="Important for catalytic activity" evidence="16">
    <location>
        <position position="284"/>
    </location>
</feature>
<evidence type="ECO:0000256" key="6">
    <source>
        <dbReference type="ARBA" id="ARBA00022679"/>
    </source>
</evidence>
<feature type="binding site" evidence="14">
    <location>
        <position position="284"/>
    </location>
    <ligand>
        <name>thiamine diphosphate</name>
        <dbReference type="ChEBI" id="CHEBI:58937"/>
    </ligand>
</feature>
<dbReference type="InterPro" id="IPR033247">
    <property type="entry name" value="Transketolase_fam"/>
</dbReference>
<comment type="cofactor">
    <cofactor evidence="15">
        <name>Mg(2+)</name>
        <dbReference type="ChEBI" id="CHEBI:18420"/>
    </cofactor>
    <text evidence="15">Binds 1 Mg(2+) ion per subunit. Can also utilize other divalent metal cations, such as Ca(2+), Mn(2+) and Co(2+).</text>
</comment>
<feature type="active site" description="Proton donor" evidence="12">
    <location>
        <position position="433"/>
    </location>
</feature>
<dbReference type="InterPro" id="IPR005475">
    <property type="entry name" value="Transketolase-like_Pyr-bd"/>
</dbReference>
<name>A0A932I3U3_UNCTE</name>
<dbReference type="EMBL" id="JACPUR010000035">
    <property type="protein sequence ID" value="MBI3128826.1"/>
    <property type="molecule type" value="Genomic_DNA"/>
</dbReference>
<dbReference type="Proteomes" id="UP000782312">
    <property type="component" value="Unassembled WGS sequence"/>
</dbReference>
<dbReference type="SUPFAM" id="SSF52922">
    <property type="entry name" value="TK C-terminal domain-like"/>
    <property type="match status" value="1"/>
</dbReference>
<dbReference type="AlphaFoldDB" id="A0A932I3U3"/>
<evidence type="ECO:0000256" key="17">
    <source>
        <dbReference type="RuleBase" id="RU004996"/>
    </source>
</evidence>
<evidence type="ECO:0000259" key="18">
    <source>
        <dbReference type="SMART" id="SM00861"/>
    </source>
</evidence>
<dbReference type="EC" id="2.2.1.1" evidence="5 11"/>
<dbReference type="GO" id="GO:0046872">
    <property type="term" value="F:metal ion binding"/>
    <property type="evidence" value="ECO:0007669"/>
    <property type="project" value="UniProtKB-KW"/>
</dbReference>
<feature type="site" description="Important for catalytic activity" evidence="16">
    <location>
        <position position="48"/>
    </location>
</feature>
<dbReference type="FunFam" id="3.40.50.970:FF:000003">
    <property type="entry name" value="Transketolase"/>
    <property type="match status" value="1"/>
</dbReference>
<reference evidence="19" key="1">
    <citation type="submission" date="2020-07" db="EMBL/GenBank/DDBJ databases">
        <title>Huge and variable diversity of episymbiotic CPR bacteria and DPANN archaea in groundwater ecosystems.</title>
        <authorList>
            <person name="He C.Y."/>
            <person name="Keren R."/>
            <person name="Whittaker M."/>
            <person name="Farag I.F."/>
            <person name="Doudna J."/>
            <person name="Cate J.H.D."/>
            <person name="Banfield J.F."/>
        </authorList>
    </citation>
    <scope>NUCLEOTIDE SEQUENCE</scope>
    <source>
        <strain evidence="19">NC_groundwater_763_Ag_S-0.2um_68_21</strain>
    </source>
</reference>
<dbReference type="CDD" id="cd02012">
    <property type="entry name" value="TPP_TK"/>
    <property type="match status" value="1"/>
</dbReference>
<feature type="binding site" evidence="13">
    <location>
        <position position="406"/>
    </location>
    <ligand>
        <name>substrate</name>
    </ligand>
</feature>
<dbReference type="SMART" id="SM00861">
    <property type="entry name" value="Transket_pyr"/>
    <property type="match status" value="1"/>
</dbReference>
<dbReference type="Gene3D" id="3.40.50.920">
    <property type="match status" value="1"/>
</dbReference>
<comment type="cofactor">
    <cofactor evidence="1">
        <name>Ca(2+)</name>
        <dbReference type="ChEBI" id="CHEBI:29108"/>
    </cofactor>
</comment>
<evidence type="ECO:0000256" key="1">
    <source>
        <dbReference type="ARBA" id="ARBA00001913"/>
    </source>
</evidence>
<feature type="binding site" evidence="14">
    <location>
        <position position="88"/>
    </location>
    <ligand>
        <name>thiamine diphosphate</name>
        <dbReference type="ChEBI" id="CHEBI:58937"/>
    </ligand>
</feature>
<dbReference type="FunFam" id="3.40.50.970:FF:000004">
    <property type="entry name" value="Transketolase"/>
    <property type="match status" value="1"/>
</dbReference>
<evidence type="ECO:0000256" key="4">
    <source>
        <dbReference type="ARBA" id="ARBA00011738"/>
    </source>
</evidence>
<dbReference type="GO" id="GO:0009052">
    <property type="term" value="P:pentose-phosphate shunt, non-oxidative branch"/>
    <property type="evidence" value="ECO:0007669"/>
    <property type="project" value="UniProtKB-ARBA"/>
</dbReference>
<comment type="cofactor">
    <cofactor evidence="14">
        <name>thiamine diphosphate</name>
        <dbReference type="ChEBI" id="CHEBI:58937"/>
    </cofactor>
    <text evidence="14">Binds 1 thiamine pyrophosphate per subunit. During the reaction, the substrate forms a covalent intermediate with the cofactor.</text>
</comment>
<dbReference type="Pfam" id="PF22613">
    <property type="entry name" value="Transketolase_C_1"/>
    <property type="match status" value="1"/>
</dbReference>
<evidence type="ECO:0000256" key="13">
    <source>
        <dbReference type="PIRSR" id="PIRSR605478-2"/>
    </source>
</evidence>
<dbReference type="CDD" id="cd07033">
    <property type="entry name" value="TPP_PYR_DXS_TK_like"/>
    <property type="match status" value="1"/>
</dbReference>
<feature type="binding site" evidence="14">
    <location>
        <position position="459"/>
    </location>
    <ligand>
        <name>thiamine diphosphate</name>
        <dbReference type="ChEBI" id="CHEBI:58937"/>
    </ligand>
</feature>
<feature type="binding site" evidence="15">
    <location>
        <position position="209"/>
    </location>
    <ligand>
        <name>Mg(2+)</name>
        <dbReference type="ChEBI" id="CHEBI:18420"/>
    </ligand>
</feature>
<evidence type="ECO:0000313" key="19">
    <source>
        <dbReference type="EMBL" id="MBI3128826.1"/>
    </source>
</evidence>
<keyword evidence="8 15" id="KW-0460">Magnesium</keyword>
<feature type="binding site" evidence="15">
    <location>
        <position position="177"/>
    </location>
    <ligand>
        <name>Mg(2+)</name>
        <dbReference type="ChEBI" id="CHEBI:18420"/>
    </ligand>
</feature>
<keyword evidence="7 15" id="KW-0479">Metal-binding</keyword>
<evidence type="ECO:0000256" key="16">
    <source>
        <dbReference type="PIRSR" id="PIRSR605478-5"/>
    </source>
</evidence>
<dbReference type="Pfam" id="PF00456">
    <property type="entry name" value="Transketolase_N"/>
    <property type="match status" value="1"/>
</dbReference>
<feature type="binding site" evidence="13">
    <location>
        <position position="284"/>
    </location>
    <ligand>
        <name>substrate</name>
    </ligand>
</feature>
<evidence type="ECO:0000256" key="12">
    <source>
        <dbReference type="PIRSR" id="PIRSR605478-1"/>
    </source>
</evidence>
<dbReference type="PANTHER" id="PTHR43522:SF2">
    <property type="entry name" value="TRANSKETOLASE 1-RELATED"/>
    <property type="match status" value="1"/>
</dbReference>
<feature type="binding site" evidence="14">
    <location>
        <position position="178"/>
    </location>
    <ligand>
        <name>thiamine diphosphate</name>
        <dbReference type="ChEBI" id="CHEBI:58937"/>
    </ligand>
</feature>
<keyword evidence="6 17" id="KW-0808">Transferase</keyword>
<dbReference type="InterPro" id="IPR020826">
    <property type="entry name" value="Transketolase_BS"/>
</dbReference>
<dbReference type="InterPro" id="IPR005474">
    <property type="entry name" value="Transketolase_N"/>
</dbReference>
<feature type="domain" description="Transketolase-like pyrimidine-binding" evidence="18">
    <location>
        <begin position="376"/>
        <end position="547"/>
    </location>
</feature>
<evidence type="ECO:0000256" key="8">
    <source>
        <dbReference type="ARBA" id="ARBA00022842"/>
    </source>
</evidence>
<evidence type="ECO:0000256" key="5">
    <source>
        <dbReference type="ARBA" id="ARBA00013152"/>
    </source>
</evidence>
<evidence type="ECO:0000256" key="3">
    <source>
        <dbReference type="ARBA" id="ARBA00007131"/>
    </source>
</evidence>
<dbReference type="InterPro" id="IPR029061">
    <property type="entry name" value="THDP-binding"/>
</dbReference>
<feature type="binding site" evidence="15">
    <location>
        <position position="207"/>
    </location>
    <ligand>
        <name>Mg(2+)</name>
        <dbReference type="ChEBI" id="CHEBI:18420"/>
    </ligand>
</feature>
<organism evidence="19 20">
    <name type="scientific">Tectimicrobiota bacterium</name>
    <dbReference type="NCBI Taxonomy" id="2528274"/>
    <lineage>
        <taxon>Bacteria</taxon>
        <taxon>Pseudomonadati</taxon>
        <taxon>Nitrospinota/Tectimicrobiota group</taxon>
        <taxon>Candidatus Tectimicrobiota</taxon>
    </lineage>
</organism>
<proteinExistence type="inferred from homology"/>
<sequence length="689" mass="73688">MTPPVKAGPAVSSAPEEERLAELPLDALCVHTIRTLSMDAVQKAVSGHPGAPMSLAPLAYVLWTRFLRHNPRNPGWFDRDRFVLSCGHASMLLYSVLHLTGYDLPLEEIRRFRQWGSLTPGHPEYGHTPGVETTTGPLGQGFMNAVGMAMAEAHLAARYNRPGHEVVNHRTFVLVSDGDLMEGASHEAASLAGHLGLGKLVAVYDDNQITIDGSTDLACSDDAAARFAAYGWHVLNLGEKAEDLGALSQALDRAAAETGRPSLVIVRSRIGYGSPNAEGKSKAHGEALGEEEVKRTKAAYGWPEDAQFLVPARAAAHMGKAVERGEALERAWREKLEAYRRAHPQEAAALEEAISGKLPAGWDRGLPAFKPEDGPLATRAASGKALNALASKVGALIGGSADLAPSNNSIIQGSGNFLRGRHGERNIHWGVREHAMCGACNGMALHGGVRPYAATFFVFTDYARPSIRLAALMGLPVIYIMTHDSIGLGEDGPTHQPIEHLASLRAMPGLCVIRPADANEAVAAWKAALQRLDGPTMLVLTRQALPVLDRSRLAAAEGLHLGAYVLSPERGGAPGLVLIGTGSEVALTLEAQAALAREGVDARVVSMPSWELFRQQPQSYREEVLPPAVKARLAVEAGSTFGWREWVGEAGGVLGIDRFGASAPAKENFKRFGFTVENVVERAKRLLGR</sequence>
<dbReference type="SUPFAM" id="SSF52518">
    <property type="entry name" value="Thiamin diphosphate-binding fold (THDP-binding)"/>
    <property type="match status" value="2"/>
</dbReference>
<feature type="binding site" evidence="13">
    <location>
        <position position="542"/>
    </location>
    <ligand>
        <name>substrate</name>
    </ligand>
</feature>
<dbReference type="FunFam" id="3.40.50.920:FF:000003">
    <property type="entry name" value="Transketolase"/>
    <property type="match status" value="1"/>
</dbReference>
<dbReference type="Pfam" id="PF02779">
    <property type="entry name" value="Transket_pyr"/>
    <property type="match status" value="1"/>
</dbReference>
<dbReference type="PROSITE" id="PS00801">
    <property type="entry name" value="TRANSKETOLASE_1"/>
    <property type="match status" value="1"/>
</dbReference>
<feature type="binding site" evidence="14">
    <location>
        <begin position="136"/>
        <end position="138"/>
    </location>
    <ligand>
        <name>thiamine diphosphate</name>
        <dbReference type="ChEBI" id="CHEBI:58937"/>
    </ligand>
</feature>
<dbReference type="InterPro" id="IPR049557">
    <property type="entry name" value="Transketolase_CS"/>
</dbReference>
<evidence type="ECO:0000313" key="20">
    <source>
        <dbReference type="Proteomes" id="UP000782312"/>
    </source>
</evidence>
<evidence type="ECO:0000256" key="10">
    <source>
        <dbReference type="ARBA" id="ARBA00049473"/>
    </source>
</evidence>
<dbReference type="PANTHER" id="PTHR43522">
    <property type="entry name" value="TRANSKETOLASE"/>
    <property type="match status" value="1"/>
</dbReference>
<evidence type="ECO:0000256" key="11">
    <source>
        <dbReference type="NCBIfam" id="TIGR00232"/>
    </source>
</evidence>
<evidence type="ECO:0000256" key="7">
    <source>
        <dbReference type="ARBA" id="ARBA00022723"/>
    </source>
</evidence>
<comment type="cofactor">
    <cofactor evidence="2">
        <name>Co(2+)</name>
        <dbReference type="ChEBI" id="CHEBI:48828"/>
    </cofactor>
</comment>
<comment type="function">
    <text evidence="17">Catalyzes the transfer of a two-carbon ketol group from a ketose donor to an aldose acceptor, via a covalent intermediate with the cofactor thiamine pyrophosphate.</text>
</comment>
<dbReference type="PROSITE" id="PS00802">
    <property type="entry name" value="TRANSKETOLASE_2"/>
    <property type="match status" value="1"/>
</dbReference>
<protein>
    <recommendedName>
        <fullName evidence="5 11">Transketolase</fullName>
        <ecNumber evidence="5 11">2.2.1.1</ecNumber>
    </recommendedName>
</protein>
<feature type="binding site" evidence="13">
    <location>
        <position position="483"/>
    </location>
    <ligand>
        <name>substrate</name>
    </ligand>
</feature>
<dbReference type="Gene3D" id="3.40.50.970">
    <property type="match status" value="2"/>
</dbReference>
<feature type="binding site" evidence="13">
    <location>
        <position position="491"/>
    </location>
    <ligand>
        <name>substrate</name>
    </ligand>
</feature>
<feature type="binding site" evidence="13">
    <location>
        <position position="48"/>
    </location>
    <ligand>
        <name>substrate</name>
    </ligand>
</feature>
<comment type="catalytic activity">
    <reaction evidence="10 17">
        <text>D-sedoheptulose 7-phosphate + D-glyceraldehyde 3-phosphate = aldehydo-D-ribose 5-phosphate + D-xylulose 5-phosphate</text>
        <dbReference type="Rhea" id="RHEA:10508"/>
        <dbReference type="ChEBI" id="CHEBI:57483"/>
        <dbReference type="ChEBI" id="CHEBI:57737"/>
        <dbReference type="ChEBI" id="CHEBI:58273"/>
        <dbReference type="ChEBI" id="CHEBI:59776"/>
        <dbReference type="EC" id="2.2.1.1"/>
    </reaction>
</comment>
<evidence type="ECO:0000256" key="9">
    <source>
        <dbReference type="ARBA" id="ARBA00023052"/>
    </source>
</evidence>
<dbReference type="GO" id="GO:0004802">
    <property type="term" value="F:transketolase activity"/>
    <property type="evidence" value="ECO:0007669"/>
    <property type="project" value="UniProtKB-UniRule"/>
</dbReference>
<comment type="cofactor">
    <cofactor evidence="17">
        <name>Mg(2+)</name>
        <dbReference type="ChEBI" id="CHEBI:18420"/>
    </cofactor>
    <cofactor evidence="17">
        <name>Ca(2+)</name>
        <dbReference type="ChEBI" id="CHEBI:29108"/>
    </cofactor>
    <cofactor evidence="17">
        <name>Mn(2+)</name>
        <dbReference type="ChEBI" id="CHEBI:29035"/>
    </cofactor>
    <cofactor evidence="17">
        <name>Co(2+)</name>
        <dbReference type="ChEBI" id="CHEBI:48828"/>
    </cofactor>
    <text evidence="17">Binds 1 Mg(2+) ion per subunit. Can also utilize other divalent metal cations, such as Ca(2+), Mn(2+) and Co(2+).</text>
</comment>
<evidence type="ECO:0000256" key="15">
    <source>
        <dbReference type="PIRSR" id="PIRSR605478-4"/>
    </source>
</evidence>
<comment type="similarity">
    <text evidence="3 17">Belongs to the transketolase family.</text>
</comment>
<feature type="binding site" evidence="13">
    <location>
        <position position="495"/>
    </location>
    <ligand>
        <name>substrate</name>
    </ligand>
</feature>
<keyword evidence="17" id="KW-0106">Calcium</keyword>
<dbReference type="GO" id="GO:0005829">
    <property type="term" value="C:cytosol"/>
    <property type="evidence" value="ECO:0007669"/>
    <property type="project" value="TreeGrafter"/>
</dbReference>
<dbReference type="InterPro" id="IPR055152">
    <property type="entry name" value="Transketolase-like_C_2"/>
</dbReference>
<keyword evidence="9 14" id="KW-0786">Thiamine pyrophosphate</keyword>
<comment type="caution">
    <text evidence="19">The sequence shown here is derived from an EMBL/GenBank/DDBJ whole genome shotgun (WGS) entry which is preliminary data.</text>
</comment>
<comment type="subunit">
    <text evidence="4 17">Homodimer.</text>
</comment>
<accession>A0A932I3U3</accession>
<dbReference type="NCBIfam" id="TIGR00232">
    <property type="entry name" value="tktlase_bact"/>
    <property type="match status" value="1"/>
</dbReference>
<dbReference type="InterPro" id="IPR005478">
    <property type="entry name" value="Transketolase_bac-like"/>
</dbReference>
<feature type="binding site" evidence="13">
    <location>
        <position position="379"/>
    </location>
    <ligand>
        <name>substrate</name>
    </ligand>
</feature>